<dbReference type="SUPFAM" id="SSF55729">
    <property type="entry name" value="Acyl-CoA N-acyltransferases (Nat)"/>
    <property type="match status" value="1"/>
</dbReference>
<evidence type="ECO:0000256" key="2">
    <source>
        <dbReference type="ARBA" id="ARBA00023315"/>
    </source>
</evidence>
<dbReference type="InterPro" id="IPR050680">
    <property type="entry name" value="YpeA/RimI_acetyltransf"/>
</dbReference>
<dbReference type="AlphaFoldDB" id="A0AAC9QYZ4"/>
<evidence type="ECO:0000259" key="3">
    <source>
        <dbReference type="PROSITE" id="PS51186"/>
    </source>
</evidence>
<name>A0AAC9QYZ4_EUBLI</name>
<dbReference type="CDD" id="cd04301">
    <property type="entry name" value="NAT_SF"/>
    <property type="match status" value="1"/>
</dbReference>
<proteinExistence type="predicted"/>
<dbReference type="Gene3D" id="3.40.630.30">
    <property type="match status" value="1"/>
</dbReference>
<keyword evidence="2" id="KW-0012">Acyltransferase</keyword>
<dbReference type="RefSeq" id="WP_038354241.1">
    <property type="nucleotide sequence ID" value="NZ_CP019962.1"/>
</dbReference>
<feature type="domain" description="N-acetyltransferase" evidence="3">
    <location>
        <begin position="18"/>
        <end position="151"/>
    </location>
</feature>
<dbReference type="InterPro" id="IPR000182">
    <property type="entry name" value="GNAT_dom"/>
</dbReference>
<sequence>MIVYEMCYPYETVGAAGIVCVPLDYGYLEEYRKIYNDCFCEMRKALGIKPVNVYTDSDDLKDRLDNICILLDNSSIIGAVSCYGNEIDDLMVRKASQGKGYGRKLLLWAIQRIRQENKAPITLHVAQWNARAVTLYRQMGFAITKKEKIKP</sequence>
<gene>
    <name evidence="4" type="ORF">B2M23_14635</name>
</gene>
<organism evidence="4 5">
    <name type="scientific">Eubacterium limosum</name>
    <dbReference type="NCBI Taxonomy" id="1736"/>
    <lineage>
        <taxon>Bacteria</taxon>
        <taxon>Bacillati</taxon>
        <taxon>Bacillota</taxon>
        <taxon>Clostridia</taxon>
        <taxon>Eubacteriales</taxon>
        <taxon>Eubacteriaceae</taxon>
        <taxon>Eubacterium</taxon>
    </lineage>
</organism>
<evidence type="ECO:0000256" key="1">
    <source>
        <dbReference type="ARBA" id="ARBA00022679"/>
    </source>
</evidence>
<dbReference type="Proteomes" id="UP000192391">
    <property type="component" value="Chromosome"/>
</dbReference>
<reference evidence="5" key="1">
    <citation type="journal article" date="2017" name="Sci. Rep.">
        <title>Determination of the Genome and Primary Transcriptome of Syngas Fermenting Eubacterium limosum ATCC 8486.</title>
        <authorList>
            <person name="Song Y."/>
            <person name="Shin J."/>
            <person name="Jeong Y."/>
            <person name="Jin S."/>
            <person name="Lee J.K."/>
            <person name="Kim D.R."/>
            <person name="Kim S.C."/>
            <person name="Cho S."/>
            <person name="Cho B.K."/>
        </authorList>
    </citation>
    <scope>NUCLEOTIDE SEQUENCE [LARGE SCALE GENOMIC DNA]</scope>
    <source>
        <strain evidence="5">ATCC 8486</strain>
    </source>
</reference>
<dbReference type="EMBL" id="CP019962">
    <property type="protein sequence ID" value="ARD67988.1"/>
    <property type="molecule type" value="Genomic_DNA"/>
</dbReference>
<evidence type="ECO:0000313" key="5">
    <source>
        <dbReference type="Proteomes" id="UP000192391"/>
    </source>
</evidence>
<dbReference type="PANTHER" id="PTHR43420">
    <property type="entry name" value="ACETYLTRANSFERASE"/>
    <property type="match status" value="1"/>
</dbReference>
<protein>
    <submittedName>
        <fullName evidence="4">GNAT family N-acetyltransferase</fullName>
    </submittedName>
</protein>
<evidence type="ECO:0000313" key="4">
    <source>
        <dbReference type="EMBL" id="ARD67988.1"/>
    </source>
</evidence>
<dbReference type="GO" id="GO:0016747">
    <property type="term" value="F:acyltransferase activity, transferring groups other than amino-acyl groups"/>
    <property type="evidence" value="ECO:0007669"/>
    <property type="project" value="InterPro"/>
</dbReference>
<dbReference type="Pfam" id="PF00583">
    <property type="entry name" value="Acetyltransf_1"/>
    <property type="match status" value="1"/>
</dbReference>
<dbReference type="InterPro" id="IPR016181">
    <property type="entry name" value="Acyl_CoA_acyltransferase"/>
</dbReference>
<keyword evidence="1" id="KW-0808">Transferase</keyword>
<dbReference type="KEGG" id="elim:B2M23_14635"/>
<accession>A0AAC9QYZ4</accession>
<dbReference type="PROSITE" id="PS51186">
    <property type="entry name" value="GNAT"/>
    <property type="match status" value="1"/>
</dbReference>